<comment type="catalytic activity">
    <reaction evidence="8 9">
        <text>(1S,2R)-1-C-(indol-3-yl)glycerol 3-phosphate + L-serine = D-glyceraldehyde 3-phosphate + L-tryptophan + H2O</text>
        <dbReference type="Rhea" id="RHEA:10532"/>
        <dbReference type="ChEBI" id="CHEBI:15377"/>
        <dbReference type="ChEBI" id="CHEBI:33384"/>
        <dbReference type="ChEBI" id="CHEBI:57912"/>
        <dbReference type="ChEBI" id="CHEBI:58866"/>
        <dbReference type="ChEBI" id="CHEBI:59776"/>
        <dbReference type="EC" id="4.2.1.20"/>
    </reaction>
</comment>
<dbReference type="GO" id="GO:0005829">
    <property type="term" value="C:cytosol"/>
    <property type="evidence" value="ECO:0007669"/>
    <property type="project" value="TreeGrafter"/>
</dbReference>
<dbReference type="AlphaFoldDB" id="A0A5M9QPF9"/>
<accession>A0A5M9QPF9</accession>
<evidence type="ECO:0000256" key="9">
    <source>
        <dbReference type="HAMAP-Rule" id="MF_00131"/>
    </source>
</evidence>
<dbReference type="SUPFAM" id="SSF51366">
    <property type="entry name" value="Ribulose-phoshate binding barrel"/>
    <property type="match status" value="1"/>
</dbReference>
<dbReference type="InterPro" id="IPR013785">
    <property type="entry name" value="Aldolase_TIM"/>
</dbReference>
<comment type="function">
    <text evidence="1 9">The alpha subunit is responsible for the aldol cleavage of indoleglycerol phosphate to indole and glyceraldehyde 3-phosphate.</text>
</comment>
<dbReference type="PANTHER" id="PTHR43406:SF1">
    <property type="entry name" value="TRYPTOPHAN SYNTHASE ALPHA CHAIN, CHLOROPLASTIC"/>
    <property type="match status" value="1"/>
</dbReference>
<evidence type="ECO:0000256" key="2">
    <source>
        <dbReference type="ARBA" id="ARBA00004733"/>
    </source>
</evidence>
<evidence type="ECO:0000256" key="10">
    <source>
        <dbReference type="RuleBase" id="RU003662"/>
    </source>
</evidence>
<dbReference type="InterPro" id="IPR011060">
    <property type="entry name" value="RibuloseP-bd_barrel"/>
</dbReference>
<evidence type="ECO:0000313" key="11">
    <source>
        <dbReference type="EMBL" id="KAA8709546.1"/>
    </source>
</evidence>
<sequence>MSNITQAFSKRKAFIPFITCGDPSLDFSQRAIDTLIENGADIIELGIPFSDPVAEGDVIQKATARALDSGTSVEDVFALVAKVRAKSNIPLVFMTYANIVFSYGSKEFFAKARELGVDGVIIPDVPYEERDEFARFSQGLDLIPLIAPTSDDRIEMLAQSAQGFIYCVSSLGVTGVREHIISNESIIARIRQASQLPVAVGFGISTPAQAKDIARYADGVIIGSAVVSICALSESEEIRLRKLGAYAREIRAALDSTD</sequence>
<dbReference type="EC" id="4.2.1.20" evidence="9"/>
<evidence type="ECO:0000313" key="12">
    <source>
        <dbReference type="Proteomes" id="UP000323707"/>
    </source>
</evidence>
<feature type="active site" description="Proton acceptor" evidence="9">
    <location>
        <position position="44"/>
    </location>
</feature>
<name>A0A5M9QPF9_9HELI</name>
<comment type="pathway">
    <text evidence="2 9">Amino-acid biosynthesis; L-tryptophan biosynthesis; L-tryptophan from chorismate: step 5/5.</text>
</comment>
<dbReference type="HAMAP" id="MF_00131">
    <property type="entry name" value="Trp_synth_alpha"/>
    <property type="match status" value="1"/>
</dbReference>
<dbReference type="RefSeq" id="WP_150337260.1">
    <property type="nucleotide sequence ID" value="NZ_JAERIX010000046.1"/>
</dbReference>
<reference evidence="11 12" key="1">
    <citation type="submission" date="2019-09" db="EMBL/GenBank/DDBJ databases">
        <title>Draft genome sequence of various Type strains from the CCUG.</title>
        <authorList>
            <person name="Pineiro-Iglesias B."/>
            <person name="Tunovic T."/>
            <person name="Unosson C."/>
            <person name="Inganas E."/>
            <person name="Ohlen M."/>
            <person name="Cardew S."/>
            <person name="Jensie-Markopoulos S."/>
            <person name="Salva-Serra F."/>
            <person name="Jaen-Luchoro D."/>
            <person name="Karlsson R."/>
            <person name="Svensson-Stadler L."/>
            <person name="Chun J."/>
            <person name="Moore E."/>
        </authorList>
    </citation>
    <scope>NUCLEOTIDE SEQUENCE [LARGE SCALE GENOMIC DNA]</scope>
    <source>
        <strain evidence="11 12">CCUG 32756T</strain>
    </source>
</reference>
<dbReference type="NCBIfam" id="TIGR00262">
    <property type="entry name" value="trpA"/>
    <property type="match status" value="1"/>
</dbReference>
<dbReference type="Pfam" id="PF00290">
    <property type="entry name" value="Trp_syntA"/>
    <property type="match status" value="1"/>
</dbReference>
<evidence type="ECO:0000256" key="5">
    <source>
        <dbReference type="ARBA" id="ARBA00022822"/>
    </source>
</evidence>
<dbReference type="PANTHER" id="PTHR43406">
    <property type="entry name" value="TRYPTOPHAN SYNTHASE, ALPHA CHAIN"/>
    <property type="match status" value="1"/>
</dbReference>
<dbReference type="CDD" id="cd04724">
    <property type="entry name" value="Tryptophan_synthase_alpha"/>
    <property type="match status" value="1"/>
</dbReference>
<dbReference type="InterPro" id="IPR002028">
    <property type="entry name" value="Trp_synthase_suA"/>
</dbReference>
<keyword evidence="4 9" id="KW-0028">Amino-acid biosynthesis</keyword>
<dbReference type="EMBL" id="VXKE01000014">
    <property type="protein sequence ID" value="KAA8709546.1"/>
    <property type="molecule type" value="Genomic_DNA"/>
</dbReference>
<proteinExistence type="inferred from homology"/>
<dbReference type="Proteomes" id="UP000323707">
    <property type="component" value="Unassembled WGS sequence"/>
</dbReference>
<protein>
    <recommendedName>
        <fullName evidence="9">Tryptophan synthase alpha chain</fullName>
        <ecNumber evidence="9">4.2.1.20</ecNumber>
    </recommendedName>
</protein>
<evidence type="ECO:0000256" key="4">
    <source>
        <dbReference type="ARBA" id="ARBA00022605"/>
    </source>
</evidence>
<dbReference type="PROSITE" id="PS00167">
    <property type="entry name" value="TRP_SYNTHASE_ALPHA"/>
    <property type="match status" value="1"/>
</dbReference>
<comment type="caution">
    <text evidence="11">The sequence shown here is derived from an EMBL/GenBank/DDBJ whole genome shotgun (WGS) entry which is preliminary data.</text>
</comment>
<organism evidence="11 12">
    <name type="scientific">Helicobacter canis</name>
    <dbReference type="NCBI Taxonomy" id="29419"/>
    <lineage>
        <taxon>Bacteria</taxon>
        <taxon>Pseudomonadati</taxon>
        <taxon>Campylobacterota</taxon>
        <taxon>Epsilonproteobacteria</taxon>
        <taxon>Campylobacterales</taxon>
        <taxon>Helicobacteraceae</taxon>
        <taxon>Helicobacter</taxon>
    </lineage>
</organism>
<keyword evidence="5 9" id="KW-0822">Tryptophan biosynthesis</keyword>
<evidence type="ECO:0000256" key="3">
    <source>
        <dbReference type="ARBA" id="ARBA00011270"/>
    </source>
</evidence>
<dbReference type="GO" id="GO:0004834">
    <property type="term" value="F:tryptophan synthase activity"/>
    <property type="evidence" value="ECO:0007669"/>
    <property type="project" value="UniProtKB-UniRule"/>
</dbReference>
<keyword evidence="7 9" id="KW-0456">Lyase</keyword>
<evidence type="ECO:0000256" key="7">
    <source>
        <dbReference type="ARBA" id="ARBA00023239"/>
    </source>
</evidence>
<evidence type="ECO:0000256" key="1">
    <source>
        <dbReference type="ARBA" id="ARBA00003365"/>
    </source>
</evidence>
<dbReference type="FunFam" id="3.20.20.70:FF:000037">
    <property type="entry name" value="Tryptophan synthase alpha chain"/>
    <property type="match status" value="1"/>
</dbReference>
<gene>
    <name evidence="9" type="primary">trpA</name>
    <name evidence="11" type="ORF">F4V45_04505</name>
</gene>
<feature type="active site" description="Proton acceptor" evidence="9">
    <location>
        <position position="55"/>
    </location>
</feature>
<dbReference type="UniPathway" id="UPA00035">
    <property type="reaction ID" value="UER00044"/>
</dbReference>
<comment type="similarity">
    <text evidence="9 10">Belongs to the TrpA family.</text>
</comment>
<keyword evidence="6 9" id="KW-0057">Aromatic amino acid biosynthesis</keyword>
<evidence type="ECO:0000256" key="6">
    <source>
        <dbReference type="ARBA" id="ARBA00023141"/>
    </source>
</evidence>
<comment type="subunit">
    <text evidence="3 9">Tetramer of two alpha and two beta chains.</text>
</comment>
<dbReference type="InterPro" id="IPR018204">
    <property type="entry name" value="Trp_synthase_alpha_AS"/>
</dbReference>
<evidence type="ECO:0000256" key="8">
    <source>
        <dbReference type="ARBA" id="ARBA00049047"/>
    </source>
</evidence>
<dbReference type="Gene3D" id="3.20.20.70">
    <property type="entry name" value="Aldolase class I"/>
    <property type="match status" value="1"/>
</dbReference>